<evidence type="ECO:0000313" key="5">
    <source>
        <dbReference type="EMBL" id="MBB6070762.1"/>
    </source>
</evidence>
<evidence type="ECO:0000313" key="6">
    <source>
        <dbReference type="Proteomes" id="UP000582837"/>
    </source>
</evidence>
<dbReference type="FunFam" id="3.30.465.10:FF:000017">
    <property type="entry name" value="Xanthine dehydrogenase, FAD binding subunit"/>
    <property type="match status" value="1"/>
</dbReference>
<dbReference type="Pfam" id="PF03450">
    <property type="entry name" value="CO_deh_flav_C"/>
    <property type="match status" value="1"/>
</dbReference>
<dbReference type="InterPro" id="IPR005107">
    <property type="entry name" value="CO_DH_flav_C"/>
</dbReference>
<keyword evidence="6" id="KW-1185">Reference proteome</keyword>
<feature type="domain" description="FAD-binding PCMH-type" evidence="4">
    <location>
        <begin position="1"/>
        <end position="177"/>
    </location>
</feature>
<dbReference type="PANTHER" id="PTHR42659:SF2">
    <property type="entry name" value="XANTHINE DEHYDROGENASE SUBUNIT C-RELATED"/>
    <property type="match status" value="1"/>
</dbReference>
<comment type="caution">
    <text evidence="5">The sequence shown here is derived from an EMBL/GenBank/DDBJ whole genome shotgun (WGS) entry which is preliminary data.</text>
</comment>
<dbReference type="GO" id="GO:0043885">
    <property type="term" value="F:anaerobic carbon-monoxide dehydrogenase activity"/>
    <property type="evidence" value="ECO:0007669"/>
    <property type="project" value="UniProtKB-EC"/>
</dbReference>
<dbReference type="SMART" id="SM01092">
    <property type="entry name" value="CO_deh_flav_C"/>
    <property type="match status" value="1"/>
</dbReference>
<organism evidence="5 6">
    <name type="scientific">Longimicrobium terrae</name>
    <dbReference type="NCBI Taxonomy" id="1639882"/>
    <lineage>
        <taxon>Bacteria</taxon>
        <taxon>Pseudomonadati</taxon>
        <taxon>Gemmatimonadota</taxon>
        <taxon>Longimicrobiia</taxon>
        <taxon>Longimicrobiales</taxon>
        <taxon>Longimicrobiaceae</taxon>
        <taxon>Longimicrobium</taxon>
    </lineage>
</organism>
<dbReference type="Gene3D" id="3.30.43.10">
    <property type="entry name" value="Uridine Diphospho-n-acetylenolpyruvylglucosamine Reductase, domain 2"/>
    <property type="match status" value="1"/>
</dbReference>
<dbReference type="AlphaFoldDB" id="A0A841GYD3"/>
<dbReference type="InterPro" id="IPR016169">
    <property type="entry name" value="FAD-bd_PCMH_sub2"/>
</dbReference>
<dbReference type="Gene3D" id="3.30.390.50">
    <property type="entry name" value="CO dehydrogenase flavoprotein, C-terminal domain"/>
    <property type="match status" value="1"/>
</dbReference>
<dbReference type="InterPro" id="IPR002346">
    <property type="entry name" value="Mopterin_DH_FAD-bd"/>
</dbReference>
<dbReference type="SUPFAM" id="SSF56176">
    <property type="entry name" value="FAD-binding/transporter-associated domain-like"/>
    <property type="match status" value="1"/>
</dbReference>
<dbReference type="Gene3D" id="3.30.465.10">
    <property type="match status" value="1"/>
</dbReference>
<keyword evidence="2" id="KW-0274">FAD</keyword>
<name>A0A841GYD3_9BACT</name>
<dbReference type="PANTHER" id="PTHR42659">
    <property type="entry name" value="XANTHINE DEHYDROGENASE SUBUNIT C-RELATED"/>
    <property type="match status" value="1"/>
</dbReference>
<dbReference type="GO" id="GO:0071949">
    <property type="term" value="F:FAD binding"/>
    <property type="evidence" value="ECO:0007669"/>
    <property type="project" value="InterPro"/>
</dbReference>
<keyword evidence="1" id="KW-0285">Flavoprotein</keyword>
<dbReference type="Proteomes" id="UP000582837">
    <property type="component" value="Unassembled WGS sequence"/>
</dbReference>
<dbReference type="Pfam" id="PF00941">
    <property type="entry name" value="FAD_binding_5"/>
    <property type="match status" value="1"/>
</dbReference>
<evidence type="ECO:0000256" key="1">
    <source>
        <dbReference type="ARBA" id="ARBA00022630"/>
    </source>
</evidence>
<dbReference type="InterPro" id="IPR016166">
    <property type="entry name" value="FAD-bd_PCMH"/>
</dbReference>
<accession>A0A841GYD3</accession>
<dbReference type="InterPro" id="IPR051312">
    <property type="entry name" value="Diverse_Substr_Oxidored"/>
</dbReference>
<dbReference type="SUPFAM" id="SSF55447">
    <property type="entry name" value="CO dehydrogenase flavoprotein C-terminal domain-like"/>
    <property type="match status" value="1"/>
</dbReference>
<dbReference type="InterPro" id="IPR016167">
    <property type="entry name" value="FAD-bd_PCMH_sub1"/>
</dbReference>
<reference evidence="5 6" key="1">
    <citation type="submission" date="2020-08" db="EMBL/GenBank/DDBJ databases">
        <title>Genomic Encyclopedia of Type Strains, Phase IV (KMG-IV): sequencing the most valuable type-strain genomes for metagenomic binning, comparative biology and taxonomic classification.</title>
        <authorList>
            <person name="Goeker M."/>
        </authorList>
    </citation>
    <scope>NUCLEOTIDE SEQUENCE [LARGE SCALE GENOMIC DNA]</scope>
    <source>
        <strain evidence="5 6">DSM 29007</strain>
    </source>
</reference>
<dbReference type="PROSITE" id="PS51387">
    <property type="entry name" value="FAD_PCMH"/>
    <property type="match status" value="1"/>
</dbReference>
<proteinExistence type="predicted"/>
<gene>
    <name evidence="5" type="ORF">HNQ61_002383</name>
</gene>
<evidence type="ECO:0000256" key="3">
    <source>
        <dbReference type="ARBA" id="ARBA00023002"/>
    </source>
</evidence>
<keyword evidence="3 5" id="KW-0560">Oxidoreductase</keyword>
<dbReference type="InterPro" id="IPR036683">
    <property type="entry name" value="CO_DH_flav_C_dom_sf"/>
</dbReference>
<sequence>MKPAPFAYHRPDSVDEAIALLAEHGYDAKLLAGGQSLVPAMNFRLAQPAVLIDLNRIPGLDAITESDGGVRIGTMVRQRVAERSTVIAARAPLITETLPWVAHAQIRNRGTVGGSIAHADPAAELPAVIVALGARLHLRGPGGARTVEAADFYTGLFGTALEPEEMLVEIEIPAAEPGTGFAFDEVSRRHGDFALAGVAARVRVDADGRCLSARIALLSVGEGPVLAANAEAALIGQVLTEDAIRAAASTASQTDVDPPGDIHATPAYRRQLVDVLIRRALPRAAEKARLAL</sequence>
<evidence type="ECO:0000259" key="4">
    <source>
        <dbReference type="PROSITE" id="PS51387"/>
    </source>
</evidence>
<protein>
    <submittedName>
        <fullName evidence="5">Carbon-monoxide dehydrogenase medium subunit</fullName>
        <ecNumber evidence="5">1.2.7.4</ecNumber>
    </submittedName>
</protein>
<dbReference type="EC" id="1.2.7.4" evidence="5"/>
<dbReference type="EMBL" id="JACHIA010000005">
    <property type="protein sequence ID" value="MBB6070762.1"/>
    <property type="molecule type" value="Genomic_DNA"/>
</dbReference>
<dbReference type="RefSeq" id="WP_170034682.1">
    <property type="nucleotide sequence ID" value="NZ_JABDTL010000001.1"/>
</dbReference>
<evidence type="ECO:0000256" key="2">
    <source>
        <dbReference type="ARBA" id="ARBA00022827"/>
    </source>
</evidence>
<dbReference type="InterPro" id="IPR036318">
    <property type="entry name" value="FAD-bd_PCMH-like_sf"/>
</dbReference>